<comment type="caution">
    <text evidence="3">The sequence shown here is derived from an EMBL/GenBank/DDBJ whole genome shotgun (WGS) entry which is preliminary data.</text>
</comment>
<dbReference type="InterPro" id="IPR017441">
    <property type="entry name" value="Protein_kinase_ATP_BS"/>
</dbReference>
<feature type="domain" description="Protein kinase" evidence="2">
    <location>
        <begin position="205"/>
        <end position="457"/>
    </location>
</feature>
<keyword evidence="1" id="KW-0067">ATP-binding</keyword>
<dbReference type="EMBL" id="AZHA01000004">
    <property type="protein sequence ID" value="OAA48971.1"/>
    <property type="molecule type" value="Genomic_DNA"/>
</dbReference>
<proteinExistence type="predicted"/>
<dbReference type="GO" id="GO:0005737">
    <property type="term" value="C:cytoplasm"/>
    <property type="evidence" value="ECO:0007669"/>
    <property type="project" value="TreeGrafter"/>
</dbReference>
<accession>A0A167IE26</accession>
<dbReference type="OrthoDB" id="4062651at2759"/>
<keyword evidence="4" id="KW-1185">Reference proteome</keyword>
<keyword evidence="3" id="KW-0808">Transferase</keyword>
<evidence type="ECO:0000259" key="2">
    <source>
        <dbReference type="PROSITE" id="PS50011"/>
    </source>
</evidence>
<dbReference type="GO" id="GO:0004674">
    <property type="term" value="F:protein serine/threonine kinase activity"/>
    <property type="evidence" value="ECO:0007669"/>
    <property type="project" value="TreeGrafter"/>
</dbReference>
<dbReference type="SMART" id="SM00220">
    <property type="entry name" value="S_TKc"/>
    <property type="match status" value="1"/>
</dbReference>
<dbReference type="InterPro" id="IPR000719">
    <property type="entry name" value="Prot_kinase_dom"/>
</dbReference>
<reference evidence="3 4" key="1">
    <citation type="journal article" date="2016" name="Genome Biol. Evol.">
        <title>Divergent and convergent evolution of fungal pathogenicity.</title>
        <authorList>
            <person name="Shang Y."/>
            <person name="Xiao G."/>
            <person name="Zheng P."/>
            <person name="Cen K."/>
            <person name="Zhan S."/>
            <person name="Wang C."/>
        </authorList>
    </citation>
    <scope>NUCLEOTIDE SEQUENCE [LARGE SCALE GENOMIC DNA]</scope>
    <source>
        <strain evidence="3 4">RCEF 3172</strain>
    </source>
</reference>
<feature type="binding site" evidence="1">
    <location>
        <position position="234"/>
    </location>
    <ligand>
        <name>ATP</name>
        <dbReference type="ChEBI" id="CHEBI:30616"/>
    </ligand>
</feature>
<dbReference type="PROSITE" id="PS50011">
    <property type="entry name" value="PROTEIN_KINASE_DOM"/>
    <property type="match status" value="1"/>
</dbReference>
<dbReference type="SUPFAM" id="SSF56112">
    <property type="entry name" value="Protein kinase-like (PK-like)"/>
    <property type="match status" value="1"/>
</dbReference>
<dbReference type="Gene3D" id="1.10.510.10">
    <property type="entry name" value="Transferase(Phosphotransferase) domain 1"/>
    <property type="match status" value="1"/>
</dbReference>
<dbReference type="GO" id="GO:0005634">
    <property type="term" value="C:nucleus"/>
    <property type="evidence" value="ECO:0007669"/>
    <property type="project" value="TreeGrafter"/>
</dbReference>
<evidence type="ECO:0000313" key="3">
    <source>
        <dbReference type="EMBL" id="OAA48971.1"/>
    </source>
</evidence>
<dbReference type="CDD" id="cd00180">
    <property type="entry name" value="PKc"/>
    <property type="match status" value="1"/>
</dbReference>
<gene>
    <name evidence="3" type="ORF">BBO_02016</name>
</gene>
<dbReference type="Pfam" id="PF00069">
    <property type="entry name" value="Pkinase"/>
    <property type="match status" value="1"/>
</dbReference>
<dbReference type="PANTHER" id="PTHR44167">
    <property type="entry name" value="OVARIAN-SPECIFIC SERINE/THREONINE-PROTEIN KINASE LOK-RELATED"/>
    <property type="match status" value="1"/>
</dbReference>
<evidence type="ECO:0000256" key="1">
    <source>
        <dbReference type="PROSITE-ProRule" id="PRU10141"/>
    </source>
</evidence>
<dbReference type="PROSITE" id="PS00107">
    <property type="entry name" value="PROTEIN_KINASE_ATP"/>
    <property type="match status" value="1"/>
</dbReference>
<keyword evidence="3" id="KW-0418">Kinase</keyword>
<dbReference type="GO" id="GO:0005524">
    <property type="term" value="F:ATP binding"/>
    <property type="evidence" value="ECO:0007669"/>
    <property type="project" value="UniProtKB-UniRule"/>
</dbReference>
<sequence length="611" mass="68639">MDLTHRLFSLRPRNAEAGDVLHRHADIVSPLMEEDALDFGHFKSNANGENNRCIATLGSQPAADILVPKKGTSASDVQCEFLVSNDNCIEFVDKSSNVSCRVYGGENGDISFLSSNCRQAYSSSRLCRIEFKIDQSNWADFDIIWHHRPSLASALEARRNAELLPRTQPPMADTQVMPATDLKPESQRLPPYVADTSPTRVARYERDARPLGRGNFGVVFRVKDPKTNQFYAVKEQPGSKEVKREIEILKSLRRHPNIVRFHRYEYFNHDELYKEPPVVHIFMDLMEGSLYDMVEQKRCPVQLDDDGLARVVYHNVLKGLDYMHSKGFIHRDLKPANILWTLRNGKLSFCIADFGVSNSQSLAKSTCGTPIFTAPEYTFRCPQTTAMDLWSLFITVLWTANLDDFRAITWQNNDDRLLWVASLAKRRWNDLAAVQELVVLDPKDRATASQMLVKGFGGKGLTTRRKDVPKLPTVMAPEIKSPSTGVVWLHQLVRPGDMPAQEPIDEKVPGIHIFTRLAIWTVNKEKNVQVVNEQFESGGGIIVAPEGKVSRDCPRSPVAGQPRVTKHKAAATKRLVIRAAVVRGIRCQTKGRPASGAWSGQLQQTPGFFPG</sequence>
<dbReference type="AlphaFoldDB" id="A0A167IE26"/>
<dbReference type="InterPro" id="IPR011009">
    <property type="entry name" value="Kinase-like_dom_sf"/>
</dbReference>
<dbReference type="Proteomes" id="UP000076863">
    <property type="component" value="Unassembled WGS sequence"/>
</dbReference>
<name>A0A167IE26_9HYPO</name>
<dbReference type="GO" id="GO:0044773">
    <property type="term" value="P:mitotic DNA damage checkpoint signaling"/>
    <property type="evidence" value="ECO:0007669"/>
    <property type="project" value="TreeGrafter"/>
</dbReference>
<protein>
    <submittedName>
        <fullName evidence="3">Protein kinase-like domain protein</fullName>
    </submittedName>
</protein>
<dbReference type="PANTHER" id="PTHR44167:SF24">
    <property type="entry name" value="SERINE_THREONINE-PROTEIN KINASE CHK2"/>
    <property type="match status" value="1"/>
</dbReference>
<evidence type="ECO:0000313" key="4">
    <source>
        <dbReference type="Proteomes" id="UP000076863"/>
    </source>
</evidence>
<organism evidence="3 4">
    <name type="scientific">Beauveria brongniartii RCEF 3172</name>
    <dbReference type="NCBI Taxonomy" id="1081107"/>
    <lineage>
        <taxon>Eukaryota</taxon>
        <taxon>Fungi</taxon>
        <taxon>Dikarya</taxon>
        <taxon>Ascomycota</taxon>
        <taxon>Pezizomycotina</taxon>
        <taxon>Sordariomycetes</taxon>
        <taxon>Hypocreomycetidae</taxon>
        <taxon>Hypocreales</taxon>
        <taxon>Cordycipitaceae</taxon>
        <taxon>Beauveria</taxon>
        <taxon>Beauveria brongniartii</taxon>
    </lineage>
</organism>
<keyword evidence="1" id="KW-0547">Nucleotide-binding</keyword>